<organism evidence="2 3">
    <name type="scientific">Gymnopus androsaceus JB14</name>
    <dbReference type="NCBI Taxonomy" id="1447944"/>
    <lineage>
        <taxon>Eukaryota</taxon>
        <taxon>Fungi</taxon>
        <taxon>Dikarya</taxon>
        <taxon>Basidiomycota</taxon>
        <taxon>Agaricomycotina</taxon>
        <taxon>Agaricomycetes</taxon>
        <taxon>Agaricomycetidae</taxon>
        <taxon>Agaricales</taxon>
        <taxon>Marasmiineae</taxon>
        <taxon>Omphalotaceae</taxon>
        <taxon>Gymnopus</taxon>
    </lineage>
</organism>
<protein>
    <submittedName>
        <fullName evidence="2">Uncharacterized protein</fullName>
    </submittedName>
</protein>
<feature type="chain" id="PRO_5025561407" evidence="1">
    <location>
        <begin position="19"/>
        <end position="91"/>
    </location>
</feature>
<evidence type="ECO:0000313" key="2">
    <source>
        <dbReference type="EMBL" id="KAE9390620.1"/>
    </source>
</evidence>
<reference evidence="2" key="1">
    <citation type="journal article" date="2019" name="Environ. Microbiol.">
        <title>Fungal ecological strategies reflected in gene transcription - a case study of two litter decomposers.</title>
        <authorList>
            <person name="Barbi F."/>
            <person name="Kohler A."/>
            <person name="Barry K."/>
            <person name="Baskaran P."/>
            <person name="Daum C."/>
            <person name="Fauchery L."/>
            <person name="Ihrmark K."/>
            <person name="Kuo A."/>
            <person name="LaButti K."/>
            <person name="Lipzen A."/>
            <person name="Morin E."/>
            <person name="Grigoriev I.V."/>
            <person name="Henrissat B."/>
            <person name="Lindahl B."/>
            <person name="Martin F."/>
        </authorList>
    </citation>
    <scope>NUCLEOTIDE SEQUENCE</scope>
    <source>
        <strain evidence="2">JB14</strain>
    </source>
</reference>
<evidence type="ECO:0000313" key="3">
    <source>
        <dbReference type="Proteomes" id="UP000799118"/>
    </source>
</evidence>
<proteinExistence type="predicted"/>
<dbReference type="EMBL" id="ML769652">
    <property type="protein sequence ID" value="KAE9390620.1"/>
    <property type="molecule type" value="Genomic_DNA"/>
</dbReference>
<dbReference type="Proteomes" id="UP000799118">
    <property type="component" value="Unassembled WGS sequence"/>
</dbReference>
<keyword evidence="3" id="KW-1185">Reference proteome</keyword>
<name>A0A6A4GZ38_9AGAR</name>
<keyword evidence="1" id="KW-0732">Signal</keyword>
<feature type="signal peptide" evidence="1">
    <location>
        <begin position="1"/>
        <end position="18"/>
    </location>
</feature>
<evidence type="ECO:0000256" key="1">
    <source>
        <dbReference type="SAM" id="SignalP"/>
    </source>
</evidence>
<gene>
    <name evidence="2" type="ORF">BT96DRAFT_1024474</name>
</gene>
<dbReference type="AlphaFoldDB" id="A0A6A4GZ38"/>
<sequence length="91" mass="10380">MLYVFLVSIAVLPPLDRGRDSTGNQKHEMQSLIPAVQEEKDGTRQALSKEDESLGEWSQRAALKARKEEEEDWNPSLLVEMARVTRKRGEV</sequence>
<accession>A0A6A4GZ38</accession>